<sequence length="1562" mass="181107">MAKVVVAPAVHNFADLRPSSRALTITPRPGSRKSTGYGTLDRPPSRNISRVGSNVVVSPRESKGVSNILILSPGRRNSGLSLGSPKSPDVNLTFIEIESRLREKIRVNADELRQAFQTFDAEKTQTITQSEFRRALESFCIPVTDDQFEQLLRKVGTNRDGTISYLEFLEKYHQRGGTPDGLRMLGSLQKFNQTKSPRDQVAIDEIEDRLRRKMGGQFQSVLKALRLFDYNRDGQIQKHELRRVIENFCFRLTDEQFNKLWCKYDMTRNGHTLEYMDFLKRLGVNAKPKSQIKKAVEDQHLVKLAAVNSRPRSSHTAKQSPPVLTITDLEQKLRKKMLENHGNISRAFVAFDKRGDGFVTLDELKRVLFNFAFPVSDKLFLELMDRCGIRANHKISYQQFLSKFQMPVSKGNGQTIPIKPSHQYNPVREAEAMPTTEDIWKLLHDKIMNSFSSVKQAFLVFDDNRDGRVTKRDFRRVLESFCFRMSQQQFHELMAKIDPYNKGYVSYLEFLDRFEQRETKDAHPWLISDHSPKSVSPPAVMAWSTVEDILRSNITDNWKAIASAYLGIDGDRDGSISRNELKQLLERYCLPVSEDHFDLMWSRCDENADGTIDFQEFLSKLGVDIIGGDINGLSTRIHDENEAKVQFMKQDQSTRLELAEERAQNLTGQKTANECMDILKEYIAQRSPDFRKTFVKFDSDGDGKISRKEFRMVLDSLGLYMNDDQFRILSARLGFHKGKLSYMEFLDNFQDRRSFGVGERVTEYPSHRYNLPIPQEESMKASVVEARLRTKLRENFQDLRAAFQKIDFDRNGLITRPEFRRILDSFMFMLSDEDFDKLMTNLGIQKGAKLNYREFLKRFEHVEKVEEGHPWLYSNHSFNETQDLNYMTAEQADEVIKRKAWEQNEDVAKAFLTFDRDGNGIVSKKELRKVLYKYQIPLNKEEFNKLWNKYDTDGNGYVDHKEFLAKLGGELAPGDIHGHSTQIAQQSQQVLESMYRNQQDMHLAATWNQAQAASFLSALEVEQQLRDRFRDGYESLRKAFETVDTNRDGYISRHELQKVLFDFHYFLDDVQLNILLDRCGLSHKSKLSYEKFLSAFEDNRHAGYGRVTLDTPGKVVTPVVFERHDSLTPEAAINRLRSKISENPETIQRAFAAFDRDGMGLISKEDLHQIINAFCFVMSDKQFQTLMKKVNVSEGGLISYEEFFKSFQKSDAEASRKWLESLYPSPDKRQRTAEHVSKRHRGMTEAEVEKRVREVVVARFYSLAKAFTDEDTHHTGTISGAALHEILNEHAFRMSSDQFSYIWSKLPKNAEGKVDYRDFLKIFSMRTDVIRVASTTPPQSRDRRISEPAMSPVRSPARIPSPESLTPPPSATDVERKIKDAVCRRWQQMQKSFRNIDSGNKGVVNFEQLRVILWKHDIELSPNELLSLWRKHSSEEKGGIEYKDFMRHFVLNLKSQDSNSLARPKLQNTRIPTSPGVRTDRFIELMATIRASVRRDWKEMRRAFRGLDKSGCGTCSLLEFREMMRKFKIELSEEEFFHLFSFYDKNMTGKISYNDFLRAHLE</sequence>
<dbReference type="InterPro" id="IPR018247">
    <property type="entry name" value="EF_Hand_1_Ca_BS"/>
</dbReference>
<evidence type="ECO:0000313" key="7">
    <source>
        <dbReference type="Proteomes" id="UP001159427"/>
    </source>
</evidence>
<evidence type="ECO:0000259" key="5">
    <source>
        <dbReference type="PROSITE" id="PS50222"/>
    </source>
</evidence>
<feature type="domain" description="EF-hand" evidence="5">
    <location>
        <begin position="938"/>
        <end position="973"/>
    </location>
</feature>
<feature type="region of interest" description="Disordered" evidence="4">
    <location>
        <begin position="23"/>
        <end position="45"/>
    </location>
</feature>
<dbReference type="PROSITE" id="PS00018">
    <property type="entry name" value="EF_HAND_1"/>
    <property type="match status" value="10"/>
</dbReference>
<dbReference type="SMART" id="SM00054">
    <property type="entry name" value="EFh"/>
    <property type="match status" value="18"/>
</dbReference>
<feature type="domain" description="EF-hand" evidence="5">
    <location>
        <begin position="216"/>
        <end position="251"/>
    </location>
</feature>
<proteinExistence type="predicted"/>
<dbReference type="InterPro" id="IPR015070">
    <property type="entry name" value="EF_hand_DJBP"/>
</dbReference>
<feature type="domain" description="EF-hand" evidence="5">
    <location>
        <begin position="592"/>
        <end position="627"/>
    </location>
</feature>
<dbReference type="PANTHER" id="PTHR20875">
    <property type="entry name" value="EF-HAND CALCIUM-BINDING DOMAIN-CONTAINING PROTEIN 6-RELATED"/>
    <property type="match status" value="1"/>
</dbReference>
<dbReference type="InterPro" id="IPR052603">
    <property type="entry name" value="EFCB6"/>
</dbReference>
<keyword evidence="7" id="KW-1185">Reference proteome</keyword>
<comment type="caution">
    <text evidence="6">The sequence shown here is derived from an EMBL/GenBank/DDBJ whole genome shotgun (WGS) entry which is preliminary data.</text>
</comment>
<dbReference type="Pfam" id="PF00036">
    <property type="entry name" value="EF-hand_1"/>
    <property type="match status" value="1"/>
</dbReference>
<dbReference type="InterPro" id="IPR011992">
    <property type="entry name" value="EF-hand-dom_pair"/>
</dbReference>
<feature type="domain" description="EF-hand" evidence="5">
    <location>
        <begin position="449"/>
        <end position="484"/>
    </location>
</feature>
<reference evidence="6 7" key="1">
    <citation type="submission" date="2022-05" db="EMBL/GenBank/DDBJ databases">
        <authorList>
            <consortium name="Genoscope - CEA"/>
            <person name="William W."/>
        </authorList>
    </citation>
    <scope>NUCLEOTIDE SEQUENCE [LARGE SCALE GENOMIC DNA]</scope>
</reference>
<dbReference type="PROSITE" id="PS50222">
    <property type="entry name" value="EF_HAND_2"/>
    <property type="match status" value="15"/>
</dbReference>
<evidence type="ECO:0000256" key="2">
    <source>
        <dbReference type="ARBA" id="ARBA00022737"/>
    </source>
</evidence>
<dbReference type="Proteomes" id="UP001159427">
    <property type="component" value="Unassembled WGS sequence"/>
</dbReference>
<dbReference type="CDD" id="cd00051">
    <property type="entry name" value="EFh"/>
    <property type="match status" value="9"/>
</dbReference>
<keyword evidence="3" id="KW-0106">Calcium</keyword>
<feature type="domain" description="EF-hand" evidence="5">
    <location>
        <begin position="1495"/>
        <end position="1530"/>
    </location>
</feature>
<keyword evidence="2" id="KW-0677">Repeat</keyword>
<accession>A0ABN8LHF3</accession>
<feature type="domain" description="EF-hand" evidence="5">
    <location>
        <begin position="902"/>
        <end position="937"/>
    </location>
</feature>
<dbReference type="Pfam" id="PF13499">
    <property type="entry name" value="EF-hand_7"/>
    <property type="match status" value="5"/>
</dbReference>
<evidence type="ECO:0000256" key="1">
    <source>
        <dbReference type="ARBA" id="ARBA00022553"/>
    </source>
</evidence>
<gene>
    <name evidence="6" type="ORF">PEVE_00008791</name>
</gene>
<dbReference type="PANTHER" id="PTHR20875:SF2">
    <property type="entry name" value="EF-HAND CALCIUM-BINDING DOMAIN-CONTAINING PROTEIN 6"/>
    <property type="match status" value="1"/>
</dbReference>
<dbReference type="Pfam" id="PF13202">
    <property type="entry name" value="EF-hand_5"/>
    <property type="match status" value="2"/>
</dbReference>
<evidence type="ECO:0000313" key="6">
    <source>
        <dbReference type="EMBL" id="CAH3014909.1"/>
    </source>
</evidence>
<organism evidence="6 7">
    <name type="scientific">Porites evermanni</name>
    <dbReference type="NCBI Taxonomy" id="104178"/>
    <lineage>
        <taxon>Eukaryota</taxon>
        <taxon>Metazoa</taxon>
        <taxon>Cnidaria</taxon>
        <taxon>Anthozoa</taxon>
        <taxon>Hexacorallia</taxon>
        <taxon>Scleractinia</taxon>
        <taxon>Fungiina</taxon>
        <taxon>Poritidae</taxon>
        <taxon>Porites</taxon>
    </lineage>
</organism>
<feature type="region of interest" description="Disordered" evidence="4">
    <location>
        <begin position="1334"/>
        <end position="1374"/>
    </location>
</feature>
<dbReference type="EMBL" id="CALNXI010000016">
    <property type="protein sequence ID" value="CAH3014909.1"/>
    <property type="molecule type" value="Genomic_DNA"/>
</dbReference>
<feature type="domain" description="EF-hand" evidence="5">
    <location>
        <begin position="143"/>
        <end position="178"/>
    </location>
</feature>
<dbReference type="Pfam" id="PF13833">
    <property type="entry name" value="EF-hand_8"/>
    <property type="match status" value="1"/>
</dbReference>
<dbReference type="Gene3D" id="1.10.238.10">
    <property type="entry name" value="EF-hand"/>
    <property type="match status" value="13"/>
</dbReference>
<feature type="domain" description="EF-hand" evidence="5">
    <location>
        <begin position="1531"/>
        <end position="1562"/>
    </location>
</feature>
<dbReference type="Pfam" id="PF08976">
    <property type="entry name" value="EF-hand_11"/>
    <property type="match status" value="3"/>
</dbReference>
<feature type="domain" description="EF-hand" evidence="5">
    <location>
        <begin position="107"/>
        <end position="142"/>
    </location>
</feature>
<evidence type="ECO:0000256" key="4">
    <source>
        <dbReference type="SAM" id="MobiDB-lite"/>
    </source>
</evidence>
<feature type="domain" description="EF-hand" evidence="5">
    <location>
        <begin position="685"/>
        <end position="720"/>
    </location>
</feature>
<dbReference type="InterPro" id="IPR002048">
    <property type="entry name" value="EF_hand_dom"/>
</dbReference>
<feature type="domain" description="EF-hand" evidence="5">
    <location>
        <begin position="1142"/>
        <end position="1177"/>
    </location>
</feature>
<protein>
    <recommendedName>
        <fullName evidence="5">EF-hand domain-containing protein</fullName>
    </recommendedName>
</protein>
<name>A0ABN8LHF3_9CNID</name>
<evidence type="ECO:0000256" key="3">
    <source>
        <dbReference type="ARBA" id="ARBA00022837"/>
    </source>
</evidence>
<dbReference type="SUPFAM" id="SSF47473">
    <property type="entry name" value="EF-hand"/>
    <property type="match status" value="7"/>
</dbReference>
<feature type="domain" description="EF-hand" evidence="5">
    <location>
        <begin position="556"/>
        <end position="591"/>
    </location>
</feature>
<feature type="domain" description="EF-hand" evidence="5">
    <location>
        <begin position="1031"/>
        <end position="1066"/>
    </location>
</feature>
<feature type="domain" description="EF-hand" evidence="5">
    <location>
        <begin position="794"/>
        <end position="829"/>
    </location>
</feature>
<feature type="domain" description="EF-hand" evidence="5">
    <location>
        <begin position="339"/>
        <end position="374"/>
    </location>
</feature>
<keyword evidence="1" id="KW-0597">Phosphoprotein</keyword>